<gene>
    <name evidence="2" type="ORF">FC50_GL000958</name>
</gene>
<accession>A0A0R1U1N8</accession>
<organism evidence="2 3">
    <name type="scientific">Lacticaseibacillus pantheris DSM 15945 = JCM 12539 = NBRC 106106</name>
    <dbReference type="NCBI Taxonomy" id="1423783"/>
    <lineage>
        <taxon>Bacteria</taxon>
        <taxon>Bacillati</taxon>
        <taxon>Bacillota</taxon>
        <taxon>Bacilli</taxon>
        <taxon>Lactobacillales</taxon>
        <taxon>Lactobacillaceae</taxon>
        <taxon>Lacticaseibacillus</taxon>
    </lineage>
</organism>
<comment type="caution">
    <text evidence="2">The sequence shown here is derived from an EMBL/GenBank/DDBJ whole genome shotgun (WGS) entry which is preliminary data.</text>
</comment>
<dbReference type="AlphaFoldDB" id="A0A0R1U1N8"/>
<reference evidence="2 3" key="1">
    <citation type="journal article" date="2015" name="Genome Announc.">
        <title>Expanding the biotechnology potential of lactobacilli through comparative genomics of 213 strains and associated genera.</title>
        <authorList>
            <person name="Sun Z."/>
            <person name="Harris H.M."/>
            <person name="McCann A."/>
            <person name="Guo C."/>
            <person name="Argimon S."/>
            <person name="Zhang W."/>
            <person name="Yang X."/>
            <person name="Jeffery I.B."/>
            <person name="Cooney J.C."/>
            <person name="Kagawa T.F."/>
            <person name="Liu W."/>
            <person name="Song Y."/>
            <person name="Salvetti E."/>
            <person name="Wrobel A."/>
            <person name="Rasinkangas P."/>
            <person name="Parkhill J."/>
            <person name="Rea M.C."/>
            <person name="O'Sullivan O."/>
            <person name="Ritari J."/>
            <person name="Douillard F.P."/>
            <person name="Paul Ross R."/>
            <person name="Yang R."/>
            <person name="Briner A.E."/>
            <person name="Felis G.E."/>
            <person name="de Vos W.M."/>
            <person name="Barrangou R."/>
            <person name="Klaenhammer T.R."/>
            <person name="Caufield P.W."/>
            <person name="Cui Y."/>
            <person name="Zhang H."/>
            <person name="O'Toole P.W."/>
        </authorList>
    </citation>
    <scope>NUCLEOTIDE SEQUENCE [LARGE SCALE GENOMIC DNA]</scope>
    <source>
        <strain evidence="2 3">DSM 15945</strain>
    </source>
</reference>
<dbReference type="Proteomes" id="UP000051922">
    <property type="component" value="Unassembled WGS sequence"/>
</dbReference>
<evidence type="ECO:0000259" key="1">
    <source>
        <dbReference type="Pfam" id="PF05709"/>
    </source>
</evidence>
<dbReference type="Pfam" id="PF05709">
    <property type="entry name" value="Sipho_tail"/>
    <property type="match status" value="1"/>
</dbReference>
<dbReference type="InterPro" id="IPR008841">
    <property type="entry name" value="Siphovirus-type_tail_N"/>
</dbReference>
<feature type="domain" description="Siphovirus-type tail component RIFT-related" evidence="1">
    <location>
        <begin position="74"/>
        <end position="163"/>
    </location>
</feature>
<dbReference type="STRING" id="1423783.FC50_GL000958"/>
<evidence type="ECO:0000313" key="3">
    <source>
        <dbReference type="Proteomes" id="UP000051922"/>
    </source>
</evidence>
<dbReference type="PATRIC" id="fig|1423783.4.peg.991"/>
<evidence type="ECO:0000313" key="2">
    <source>
        <dbReference type="EMBL" id="KRL86436.1"/>
    </source>
</evidence>
<sequence length="308" mass="33901">MRIITVQVLSTIADKPHAYRFNETDNWLMFDPYEVAISANGTNWRSSYDEPDLKDIYCYGVDIAKATPVDTLRTFSGTDGQTIDSTRYETRAITAHFLAKAITAEDGDLASDALQRFFASRDPFWLVFGGRFGQPYKRWLVKAGVVTVTAANEQSALIDVPFTNLTGYARSVVNSVEFAAHPELYGGFGINLPAGTSYAYTSSQCDVYNPSDITVDPLKQHHDLTITIKGAGKPTITNATTGTEFAYTKTLTASDTLVLSRANPYLNNSQDGINSDHGWIELAPGHNTITVAGLTNPQVTFDFAWYFL</sequence>
<name>A0A0R1U1N8_9LACO</name>
<dbReference type="OrthoDB" id="2194642at2"/>
<dbReference type="RefSeq" id="WP_056956627.1">
    <property type="nucleotide sequence ID" value="NZ_AZFJ01000045.1"/>
</dbReference>
<dbReference type="EMBL" id="AZFJ01000045">
    <property type="protein sequence ID" value="KRL86436.1"/>
    <property type="molecule type" value="Genomic_DNA"/>
</dbReference>
<keyword evidence="3" id="KW-1185">Reference proteome</keyword>
<protein>
    <submittedName>
        <fullName evidence="2">Prophage Lp2 protein 49</fullName>
    </submittedName>
</protein>
<proteinExistence type="predicted"/>